<evidence type="ECO:0000313" key="2">
    <source>
        <dbReference type="Proteomes" id="UP000640786"/>
    </source>
</evidence>
<reference evidence="1 2" key="1">
    <citation type="submission" date="2020-08" db="EMBL/GenBank/DDBJ databases">
        <title>A Genomic Blueprint of the Chicken Gut Microbiome.</title>
        <authorList>
            <person name="Gilroy R."/>
            <person name="Ravi A."/>
            <person name="Getino M."/>
            <person name="Pursley I."/>
            <person name="Horton D.L."/>
            <person name="Alikhan N.-F."/>
            <person name="Baker D."/>
            <person name="Gharbi K."/>
            <person name="Hall N."/>
            <person name="Watson M."/>
            <person name="Adriaenssens E.M."/>
            <person name="Foster-Nyarko E."/>
            <person name="Jarju S."/>
            <person name="Secka A."/>
            <person name="Antonio M."/>
            <person name="Oren A."/>
            <person name="Chaudhuri R."/>
            <person name="La Ragione R.M."/>
            <person name="Hildebrand F."/>
            <person name="Pallen M.J."/>
        </authorList>
    </citation>
    <scope>NUCLEOTIDE SEQUENCE [LARGE SCALE GENOMIC DNA]</scope>
    <source>
        <strain evidence="1 2">Sa2BUA9</strain>
    </source>
</reference>
<gene>
    <name evidence="1" type="ORF">H9650_02310</name>
</gene>
<proteinExistence type="predicted"/>
<dbReference type="Proteomes" id="UP000640786">
    <property type="component" value="Unassembled WGS sequence"/>
</dbReference>
<protein>
    <submittedName>
        <fullName evidence="1">Uncharacterized protein</fullName>
    </submittedName>
</protein>
<comment type="caution">
    <text evidence="1">The sequence shown here is derived from an EMBL/GenBank/DDBJ whole genome shotgun (WGS) entry which is preliminary data.</text>
</comment>
<organism evidence="1 2">
    <name type="scientific">Psychrobacillus faecigallinarum</name>
    <dbReference type="NCBI Taxonomy" id="2762235"/>
    <lineage>
        <taxon>Bacteria</taxon>
        <taxon>Bacillati</taxon>
        <taxon>Bacillota</taxon>
        <taxon>Bacilli</taxon>
        <taxon>Bacillales</taxon>
        <taxon>Bacillaceae</taxon>
        <taxon>Psychrobacillus</taxon>
    </lineage>
</organism>
<evidence type="ECO:0000313" key="1">
    <source>
        <dbReference type="EMBL" id="MBD7942935.1"/>
    </source>
</evidence>
<dbReference type="RefSeq" id="WP_191696460.1">
    <property type="nucleotide sequence ID" value="NZ_JACSQO010000001.1"/>
</dbReference>
<dbReference type="EMBL" id="JACSQO010000001">
    <property type="protein sequence ID" value="MBD7942935.1"/>
    <property type="molecule type" value="Genomic_DNA"/>
</dbReference>
<sequence>MGYIIPVQPLQSQIYANRMQMEEYNFAQINNVQNVKMKSIFDDHLADLQQKEGIVEQQEEKQLSGNKELSSLPLSKGFIQPNPVNLSPIIAEISGKGNYVNTYI</sequence>
<name>A0ABR8R568_9BACI</name>
<keyword evidence="2" id="KW-1185">Reference proteome</keyword>
<accession>A0ABR8R568</accession>